<evidence type="ECO:0000313" key="15">
    <source>
        <dbReference type="EMBL" id="QSS59585.1"/>
    </source>
</evidence>
<feature type="transmembrane region" description="Helical" evidence="13">
    <location>
        <begin position="240"/>
        <end position="257"/>
    </location>
</feature>
<keyword evidence="5" id="KW-1003">Cell membrane</keyword>
<sequence length="537" mass="60714">MAGPDPHRKERQKFKKRTKTLISKSAEVAELCGAKVYLLIEHERGNLCFNSQGHETHWPPPDEQLDEKLPNLERIGMEQRDPNHWANDPDLQKFLKKRKLSQKITLPPSPSIMVRSETAHEQEYGSLFCICAQIAPLVGRLDSGVLSAEFAPCRVAAFFFRFCPHDVGARLLRLSLRNYKSFHVTIGIMALLQSLPHAVIATRSTGIVLTDDVQLCGFLAILMLLLLCTLPLFRRYHYEPFLISHLLCAIVLVYSTWRHVRKTDGLPKNCLLATVSLSAATLTFRAARVLARNITNGQFPSKLTLTSNSNPDSDDAFHVTIVLPRPWKIQAGEWIRLSVPRVGFWSLFQSHPFMVVWSESNSSSLSLLIKPRSGFTRRFLTRVKPHTECWAWIDGPYGPSPTGGYFGSKQVGHYGHVVIFATGIGIAAQIPYIKETLEGIGECRVRTQKISLVWQMDKIDDLTLVRPWLQHLVTADKNYNLELLVYNPSRAASTDDPERFGEHGLIQIFGGEVDWEIRLQAEMEDKRGELLIMGLDS</sequence>
<organism evidence="15 16">
    <name type="scientific">Ajellomyces capsulatus</name>
    <name type="common">Darling's disease fungus</name>
    <name type="synonym">Histoplasma capsulatum</name>
    <dbReference type="NCBI Taxonomy" id="5037"/>
    <lineage>
        <taxon>Eukaryota</taxon>
        <taxon>Fungi</taxon>
        <taxon>Dikarya</taxon>
        <taxon>Ascomycota</taxon>
        <taxon>Pezizomycotina</taxon>
        <taxon>Eurotiomycetes</taxon>
        <taxon>Eurotiomycetidae</taxon>
        <taxon>Onygenales</taxon>
        <taxon>Ajellomycetaceae</taxon>
        <taxon>Histoplasma</taxon>
    </lineage>
</organism>
<evidence type="ECO:0000256" key="2">
    <source>
        <dbReference type="ARBA" id="ARBA00006278"/>
    </source>
</evidence>
<dbReference type="SUPFAM" id="SSF63380">
    <property type="entry name" value="Riboflavin synthase domain-like"/>
    <property type="match status" value="1"/>
</dbReference>
<accession>A0A8A1M1X6</accession>
<keyword evidence="8 13" id="KW-1133">Transmembrane helix</keyword>
<evidence type="ECO:0000256" key="5">
    <source>
        <dbReference type="ARBA" id="ARBA00022475"/>
    </source>
</evidence>
<dbReference type="PANTHER" id="PTHR32361:SF26">
    <property type="entry name" value="FAD-BINDING 8 DOMAIN-CONTAINING PROTEIN-RELATED"/>
    <property type="match status" value="1"/>
</dbReference>
<dbReference type="GO" id="GO:0045944">
    <property type="term" value="P:positive regulation of transcription by RNA polymerase II"/>
    <property type="evidence" value="ECO:0007669"/>
    <property type="project" value="UniProtKB-ARBA"/>
</dbReference>
<dbReference type="Pfam" id="PF01794">
    <property type="entry name" value="Ferric_reduct"/>
    <property type="match status" value="1"/>
</dbReference>
<dbReference type="InterPro" id="IPR013121">
    <property type="entry name" value="Fe_red_NAD-bd_6"/>
</dbReference>
<comment type="similarity">
    <text evidence="2">Belongs to the ferric reductase (FRE) family.</text>
</comment>
<evidence type="ECO:0000256" key="8">
    <source>
        <dbReference type="ARBA" id="ARBA00022989"/>
    </source>
</evidence>
<comment type="catalytic activity">
    <reaction evidence="12">
        <text>2 a Fe(II)-siderophore + NADP(+) + H(+) = 2 a Fe(III)-siderophore + NADPH</text>
        <dbReference type="Rhea" id="RHEA:28795"/>
        <dbReference type="Rhea" id="RHEA-COMP:11342"/>
        <dbReference type="Rhea" id="RHEA-COMP:11344"/>
        <dbReference type="ChEBI" id="CHEBI:15378"/>
        <dbReference type="ChEBI" id="CHEBI:29033"/>
        <dbReference type="ChEBI" id="CHEBI:29034"/>
        <dbReference type="ChEBI" id="CHEBI:57783"/>
        <dbReference type="ChEBI" id="CHEBI:58349"/>
        <dbReference type="EC" id="1.16.1.9"/>
    </reaction>
</comment>
<evidence type="ECO:0000256" key="3">
    <source>
        <dbReference type="ARBA" id="ARBA00012668"/>
    </source>
</evidence>
<dbReference type="GO" id="GO:0006879">
    <property type="term" value="P:intracellular iron ion homeostasis"/>
    <property type="evidence" value="ECO:0007669"/>
    <property type="project" value="TreeGrafter"/>
</dbReference>
<dbReference type="EC" id="1.16.1.9" evidence="3"/>
<dbReference type="InterPro" id="IPR036879">
    <property type="entry name" value="TF_MADSbox_sf"/>
</dbReference>
<dbReference type="VEuPathDB" id="FungiDB:I7I51_09021"/>
<dbReference type="SUPFAM" id="SSF52343">
    <property type="entry name" value="Ferredoxin reductase-like, C-terminal NADP-linked domain"/>
    <property type="match status" value="1"/>
</dbReference>
<keyword evidence="10" id="KW-0406">Ion transport</keyword>
<dbReference type="PANTHER" id="PTHR32361">
    <property type="entry name" value="FERRIC/CUPRIC REDUCTASE TRANSMEMBRANE COMPONENT"/>
    <property type="match status" value="1"/>
</dbReference>
<dbReference type="EMBL" id="CP069109">
    <property type="protein sequence ID" value="QSS59585.1"/>
    <property type="molecule type" value="Genomic_DNA"/>
</dbReference>
<protein>
    <recommendedName>
        <fullName evidence="3">ferric-chelate reductase (NADPH)</fullName>
        <ecNumber evidence="3">1.16.1.9</ecNumber>
    </recommendedName>
</protein>
<evidence type="ECO:0000259" key="14">
    <source>
        <dbReference type="PROSITE" id="PS51384"/>
    </source>
</evidence>
<evidence type="ECO:0000256" key="11">
    <source>
        <dbReference type="ARBA" id="ARBA00023136"/>
    </source>
</evidence>
<dbReference type="Gene3D" id="3.40.50.80">
    <property type="entry name" value="Nucleotide-binding domain of ferredoxin-NADP reductase (FNR) module"/>
    <property type="match status" value="1"/>
</dbReference>
<dbReference type="CDD" id="cd06186">
    <property type="entry name" value="NOX_Duox_like_FAD_NADP"/>
    <property type="match status" value="1"/>
</dbReference>
<dbReference type="InterPro" id="IPR017938">
    <property type="entry name" value="Riboflavin_synthase-like_b-brl"/>
</dbReference>
<feature type="domain" description="FAD-binding FR-type" evidence="14">
    <location>
        <begin position="298"/>
        <end position="403"/>
    </location>
</feature>
<dbReference type="Pfam" id="PF08022">
    <property type="entry name" value="FAD_binding_8"/>
    <property type="match status" value="1"/>
</dbReference>
<reference evidence="15" key="1">
    <citation type="submission" date="2021-01" db="EMBL/GenBank/DDBJ databases">
        <title>Chromosome-level genome assembly of a human fungal pathogen reveals clustering of transcriptionally co-regulated genes.</title>
        <authorList>
            <person name="Voorhies M."/>
            <person name="Cohen S."/>
            <person name="Shea T.P."/>
            <person name="Petrus S."/>
            <person name="Munoz J.F."/>
            <person name="Poplawski S."/>
            <person name="Goldman W.E."/>
            <person name="Michael T."/>
            <person name="Cuomo C.A."/>
            <person name="Sil A."/>
            <person name="Beyhan S."/>
        </authorList>
    </citation>
    <scope>NUCLEOTIDE SEQUENCE</scope>
    <source>
        <strain evidence="15">WU24</strain>
    </source>
</reference>
<keyword evidence="9" id="KW-0560">Oxidoreductase</keyword>
<evidence type="ECO:0000256" key="6">
    <source>
        <dbReference type="ARBA" id="ARBA00022692"/>
    </source>
</evidence>
<dbReference type="Proteomes" id="UP000663671">
    <property type="component" value="Chromosome 2"/>
</dbReference>
<proteinExistence type="inferred from homology"/>
<dbReference type="InterPro" id="IPR013130">
    <property type="entry name" value="Fe3_Rdtase_TM_dom"/>
</dbReference>
<dbReference type="InterPro" id="IPR039261">
    <property type="entry name" value="FNR_nucleotide-bd"/>
</dbReference>
<evidence type="ECO:0000256" key="10">
    <source>
        <dbReference type="ARBA" id="ARBA00023065"/>
    </source>
</evidence>
<dbReference type="PROSITE" id="PS51384">
    <property type="entry name" value="FAD_FR"/>
    <property type="match status" value="1"/>
</dbReference>
<evidence type="ECO:0000256" key="12">
    <source>
        <dbReference type="ARBA" id="ARBA00048483"/>
    </source>
</evidence>
<dbReference type="Pfam" id="PF08030">
    <property type="entry name" value="NAD_binding_6"/>
    <property type="match status" value="1"/>
</dbReference>
<name>A0A8A1M1X6_AJECA</name>
<dbReference type="InterPro" id="IPR013112">
    <property type="entry name" value="FAD-bd_8"/>
</dbReference>
<dbReference type="GO" id="GO:0003677">
    <property type="term" value="F:DNA binding"/>
    <property type="evidence" value="ECO:0007669"/>
    <property type="project" value="InterPro"/>
</dbReference>
<evidence type="ECO:0000256" key="4">
    <source>
        <dbReference type="ARBA" id="ARBA00022448"/>
    </source>
</evidence>
<feature type="transmembrane region" description="Helical" evidence="13">
    <location>
        <begin position="182"/>
        <end position="200"/>
    </location>
</feature>
<keyword evidence="4" id="KW-0813">Transport</keyword>
<evidence type="ECO:0000256" key="9">
    <source>
        <dbReference type="ARBA" id="ARBA00023002"/>
    </source>
</evidence>
<gene>
    <name evidence="15" type="ORF">I7I51_09021</name>
</gene>
<keyword evidence="11 13" id="KW-0472">Membrane</keyword>
<comment type="subcellular location">
    <subcellularLocation>
        <location evidence="1">Cell membrane</location>
        <topology evidence="1">Multi-pass membrane protein</topology>
    </subcellularLocation>
</comment>
<dbReference type="GO" id="GO:0005886">
    <property type="term" value="C:plasma membrane"/>
    <property type="evidence" value="ECO:0007669"/>
    <property type="project" value="UniProtKB-SubCell"/>
</dbReference>
<keyword evidence="7" id="KW-0249">Electron transport</keyword>
<evidence type="ECO:0000313" key="16">
    <source>
        <dbReference type="Proteomes" id="UP000663671"/>
    </source>
</evidence>
<dbReference type="GO" id="GO:0006826">
    <property type="term" value="P:iron ion transport"/>
    <property type="evidence" value="ECO:0007669"/>
    <property type="project" value="TreeGrafter"/>
</dbReference>
<feature type="transmembrane region" description="Helical" evidence="13">
    <location>
        <begin position="212"/>
        <end position="233"/>
    </location>
</feature>
<keyword evidence="6 13" id="KW-0812">Transmembrane</keyword>
<dbReference type="GO" id="GO:0046983">
    <property type="term" value="F:protein dimerization activity"/>
    <property type="evidence" value="ECO:0007669"/>
    <property type="project" value="InterPro"/>
</dbReference>
<evidence type="ECO:0000256" key="13">
    <source>
        <dbReference type="SAM" id="Phobius"/>
    </source>
</evidence>
<dbReference type="InterPro" id="IPR017927">
    <property type="entry name" value="FAD-bd_FR_type"/>
</dbReference>
<dbReference type="InterPro" id="IPR051410">
    <property type="entry name" value="Ferric/Cupric_Reductase"/>
</dbReference>
<evidence type="ECO:0000256" key="1">
    <source>
        <dbReference type="ARBA" id="ARBA00004651"/>
    </source>
</evidence>
<dbReference type="OrthoDB" id="4184411at2759"/>
<dbReference type="GO" id="GO:0052851">
    <property type="term" value="F:ferric-chelate reductase (NADPH) activity"/>
    <property type="evidence" value="ECO:0007669"/>
    <property type="project" value="UniProtKB-EC"/>
</dbReference>
<dbReference type="SUPFAM" id="SSF55455">
    <property type="entry name" value="SRF-like"/>
    <property type="match status" value="1"/>
</dbReference>
<evidence type="ECO:0000256" key="7">
    <source>
        <dbReference type="ARBA" id="ARBA00022982"/>
    </source>
</evidence>
<dbReference type="AlphaFoldDB" id="A0A8A1M1X6"/>
<dbReference type="GO" id="GO:0015677">
    <property type="term" value="P:copper ion import"/>
    <property type="evidence" value="ECO:0007669"/>
    <property type="project" value="TreeGrafter"/>
</dbReference>